<name>A0A6A3HC45_9STRA</name>
<organism evidence="1 2">
    <name type="scientific">Phytophthora rubi</name>
    <dbReference type="NCBI Taxonomy" id="129364"/>
    <lineage>
        <taxon>Eukaryota</taxon>
        <taxon>Sar</taxon>
        <taxon>Stramenopiles</taxon>
        <taxon>Oomycota</taxon>
        <taxon>Peronosporomycetes</taxon>
        <taxon>Peronosporales</taxon>
        <taxon>Peronosporaceae</taxon>
        <taxon>Phytophthora</taxon>
    </lineage>
</organism>
<proteinExistence type="predicted"/>
<comment type="caution">
    <text evidence="1">The sequence shown here is derived from an EMBL/GenBank/DDBJ whole genome shotgun (WGS) entry which is preliminary data.</text>
</comment>
<evidence type="ECO:0000313" key="2">
    <source>
        <dbReference type="Proteomes" id="UP000429607"/>
    </source>
</evidence>
<sequence>MFQKLNWDLVTLANVSKAIEQSKSTESAEVVKTLKMSSRAAATMDADGDVEMTVPAPVYELIAAPKLSSWSHDELVKWSRERIQYEEKIRQRCSVTGEDYASVVSAGNERLERSFPKER</sequence>
<dbReference type="AlphaFoldDB" id="A0A6A3HC45"/>
<gene>
    <name evidence="1" type="ORF">PR001_g28098</name>
</gene>
<reference evidence="1 2" key="1">
    <citation type="submission" date="2018-09" db="EMBL/GenBank/DDBJ databases">
        <title>Genomic investigation of the strawberry pathogen Phytophthora fragariae indicates pathogenicity is determined by transcriptional variation in three key races.</title>
        <authorList>
            <person name="Adams T.M."/>
            <person name="Armitage A.D."/>
            <person name="Sobczyk M.K."/>
            <person name="Bates H.J."/>
            <person name="Dunwell J.M."/>
            <person name="Nellist C.F."/>
            <person name="Harrison R.J."/>
        </authorList>
    </citation>
    <scope>NUCLEOTIDE SEQUENCE [LARGE SCALE GENOMIC DNA]</scope>
    <source>
        <strain evidence="1 2">SCRP249</strain>
    </source>
</reference>
<dbReference type="Proteomes" id="UP000429607">
    <property type="component" value="Unassembled WGS sequence"/>
</dbReference>
<protein>
    <submittedName>
        <fullName evidence="1">Uncharacterized protein</fullName>
    </submittedName>
</protein>
<accession>A0A6A3HC45</accession>
<dbReference type="EMBL" id="QXFV01004862">
    <property type="protein sequence ID" value="KAE8967439.1"/>
    <property type="molecule type" value="Genomic_DNA"/>
</dbReference>
<evidence type="ECO:0000313" key="1">
    <source>
        <dbReference type="EMBL" id="KAE8967439.1"/>
    </source>
</evidence>